<dbReference type="InterPro" id="IPR036779">
    <property type="entry name" value="LysM_dom_sf"/>
</dbReference>
<dbReference type="Gene3D" id="2.70.70.10">
    <property type="entry name" value="Glucose Permease (Domain IIA)"/>
    <property type="match status" value="1"/>
</dbReference>
<feature type="signal peptide" evidence="3">
    <location>
        <begin position="1"/>
        <end position="21"/>
    </location>
</feature>
<dbReference type="PROSITE" id="PS51257">
    <property type="entry name" value="PROKAR_LIPOPROTEIN"/>
    <property type="match status" value="1"/>
</dbReference>
<dbReference type="Proteomes" id="UP000234271">
    <property type="component" value="Chromosome"/>
</dbReference>
<dbReference type="SUPFAM" id="SSF51261">
    <property type="entry name" value="Duplicated hybrid motif"/>
    <property type="match status" value="1"/>
</dbReference>
<evidence type="ECO:0000313" key="5">
    <source>
        <dbReference type="EMBL" id="AUI70023.1"/>
    </source>
</evidence>
<sequence length="288" mass="31125">MFAVRHLALFASILLSSACSNSLFLPRNIDKPTADDNTEFSAAASQITYVVKKGDTLYAIARQYNTTANAIARLNGFSVSKALQVGQVIRIATTQQPTTPSKTTPVVVTPAPSRTTTPTPSYTAPTPTYSTPATNTTQKQPLRQVYRGYQQEPEVTVKPTTSDSCFPPVQWIWPTNGRVSASVSPEGRRGIKIASQQGQSVRAAAAGKVVYSGTGTNGYRNLIILQHNNAYYSVYADNRRLLVREGTQVASGQAIAEMGTDSNGIAALHFEIRCRTKAVDPLLYLPPL</sequence>
<dbReference type="InterPro" id="IPR011055">
    <property type="entry name" value="Dup_hybrid_motif"/>
</dbReference>
<dbReference type="InterPro" id="IPR018392">
    <property type="entry name" value="LysM"/>
</dbReference>
<reference evidence="6" key="1">
    <citation type="submission" date="2016-12" db="EMBL/GenBank/DDBJ databases">
        <title>Complete Genome Sequence of Beggiatoa leptomitiformis D-401.</title>
        <authorList>
            <person name="Fomenkov A."/>
            <person name="Vincze T."/>
            <person name="Grabovich M."/>
            <person name="Anton B.P."/>
            <person name="Dubinina G."/>
            <person name="Orlova M."/>
            <person name="Belousova E."/>
            <person name="Roberts R.J."/>
        </authorList>
    </citation>
    <scope>NUCLEOTIDE SEQUENCE [LARGE SCALE GENOMIC DNA]</scope>
    <source>
        <strain evidence="6">D-401</strain>
    </source>
</reference>
<feature type="domain" description="LysM" evidence="4">
    <location>
        <begin position="47"/>
        <end position="91"/>
    </location>
</feature>
<dbReference type="InterPro" id="IPR016047">
    <property type="entry name" value="M23ase_b-sheet_dom"/>
</dbReference>
<dbReference type="CDD" id="cd12797">
    <property type="entry name" value="M23_peptidase"/>
    <property type="match status" value="1"/>
</dbReference>
<dbReference type="SMART" id="SM00257">
    <property type="entry name" value="LysM"/>
    <property type="match status" value="1"/>
</dbReference>
<dbReference type="GO" id="GO:0004222">
    <property type="term" value="F:metalloendopeptidase activity"/>
    <property type="evidence" value="ECO:0007669"/>
    <property type="project" value="TreeGrafter"/>
</dbReference>
<organism evidence="5 6">
    <name type="scientific">Beggiatoa leptomitoformis</name>
    <dbReference type="NCBI Taxonomy" id="288004"/>
    <lineage>
        <taxon>Bacteria</taxon>
        <taxon>Pseudomonadati</taxon>
        <taxon>Pseudomonadota</taxon>
        <taxon>Gammaproteobacteria</taxon>
        <taxon>Thiotrichales</taxon>
        <taxon>Thiotrichaceae</taxon>
        <taxon>Beggiatoa</taxon>
    </lineage>
</organism>
<dbReference type="CDD" id="cd00118">
    <property type="entry name" value="LysM"/>
    <property type="match status" value="1"/>
</dbReference>
<feature type="region of interest" description="Disordered" evidence="2">
    <location>
        <begin position="97"/>
        <end position="136"/>
    </location>
</feature>
<gene>
    <name evidence="5" type="ORF">BLE401_15850</name>
</gene>
<dbReference type="AlphaFoldDB" id="A0A2N9YHT3"/>
<evidence type="ECO:0000256" key="2">
    <source>
        <dbReference type="SAM" id="MobiDB-lite"/>
    </source>
</evidence>
<feature type="chain" id="PRO_5014802799" evidence="3">
    <location>
        <begin position="22"/>
        <end position="288"/>
    </location>
</feature>
<evidence type="ECO:0000259" key="4">
    <source>
        <dbReference type="PROSITE" id="PS51782"/>
    </source>
</evidence>
<dbReference type="STRING" id="288004.AL038_08455"/>
<accession>A0A2N9YHT3</accession>
<dbReference type="Pfam" id="PF01476">
    <property type="entry name" value="LysM"/>
    <property type="match status" value="1"/>
</dbReference>
<dbReference type="PROSITE" id="PS51782">
    <property type="entry name" value="LYSM"/>
    <property type="match status" value="1"/>
</dbReference>
<dbReference type="InterPro" id="IPR050570">
    <property type="entry name" value="Cell_wall_metabolism_enzyme"/>
</dbReference>
<dbReference type="PANTHER" id="PTHR21666:SF263">
    <property type="entry name" value="MUREIN HYDROLASE ACTIVATOR NLPD"/>
    <property type="match status" value="1"/>
</dbReference>
<keyword evidence="6" id="KW-1185">Reference proteome</keyword>
<dbReference type="OrthoDB" id="9793746at2"/>
<proteinExistence type="inferred from homology"/>
<evidence type="ECO:0000256" key="1">
    <source>
        <dbReference type="ARBA" id="ARBA00038420"/>
    </source>
</evidence>
<comment type="similarity">
    <text evidence="1">Belongs to the E.coli NlpD/Haemophilus LppB family.</text>
</comment>
<evidence type="ECO:0000256" key="3">
    <source>
        <dbReference type="SAM" id="SignalP"/>
    </source>
</evidence>
<dbReference type="Gene3D" id="3.10.350.10">
    <property type="entry name" value="LysM domain"/>
    <property type="match status" value="1"/>
</dbReference>
<dbReference type="EMBL" id="CP018889">
    <property type="protein sequence ID" value="AUI70023.1"/>
    <property type="molecule type" value="Genomic_DNA"/>
</dbReference>
<protein>
    <submittedName>
        <fullName evidence="5">Peptidoglycan DD-metalloendopeptidase family protein</fullName>
    </submittedName>
</protein>
<name>A0A2N9YHT3_9GAMM</name>
<dbReference type="Pfam" id="PF01551">
    <property type="entry name" value="Peptidase_M23"/>
    <property type="match status" value="1"/>
</dbReference>
<dbReference type="RefSeq" id="WP_062151753.1">
    <property type="nucleotide sequence ID" value="NZ_CP012373.2"/>
</dbReference>
<evidence type="ECO:0000313" key="6">
    <source>
        <dbReference type="Proteomes" id="UP000234271"/>
    </source>
</evidence>
<dbReference type="PANTHER" id="PTHR21666">
    <property type="entry name" value="PEPTIDASE-RELATED"/>
    <property type="match status" value="1"/>
</dbReference>
<keyword evidence="3" id="KW-0732">Signal</keyword>